<organism evidence="1">
    <name type="scientific">freshwater metagenome</name>
    <dbReference type="NCBI Taxonomy" id="449393"/>
    <lineage>
        <taxon>unclassified sequences</taxon>
        <taxon>metagenomes</taxon>
        <taxon>ecological metagenomes</taxon>
    </lineage>
</organism>
<reference evidence="1" key="1">
    <citation type="submission" date="2020-05" db="EMBL/GenBank/DDBJ databases">
        <authorList>
            <person name="Chiriac C."/>
            <person name="Salcher M."/>
            <person name="Ghai R."/>
            <person name="Kavagutti S V."/>
        </authorList>
    </citation>
    <scope>NUCLEOTIDE SEQUENCE</scope>
</reference>
<dbReference type="EMBL" id="CAFBNJ010000036">
    <property type="protein sequence ID" value="CAB4951501.1"/>
    <property type="molecule type" value="Genomic_DNA"/>
</dbReference>
<name>A0A6J7K8C5_9ZZZZ</name>
<protein>
    <submittedName>
        <fullName evidence="1">Unannotated protein</fullName>
    </submittedName>
</protein>
<accession>A0A6J7K8C5</accession>
<gene>
    <name evidence="1" type="ORF">UFOPK3785_00861</name>
</gene>
<proteinExistence type="predicted"/>
<sequence>MGLDPITKFCGTVVANSRNRVDLFHEDTIGLITNEIRGRVVDRVARSSTNTEKLRLRLVPVANIGNVLIAERVDLACTHHHMATTAPQGIEHRAERNPTFNLLVGTADRKIVGDEKCFAIAYEKFWFKRGASQSCTEHWNCAHTGSEDLAIATEGVSYSCDTDFAKRCIAHRAATAF</sequence>
<dbReference type="AlphaFoldDB" id="A0A6J7K8C5"/>
<evidence type="ECO:0000313" key="1">
    <source>
        <dbReference type="EMBL" id="CAB4951501.1"/>
    </source>
</evidence>